<dbReference type="AlphaFoldDB" id="A0A1I5U807"/>
<dbReference type="Gene3D" id="3.90.25.10">
    <property type="entry name" value="UDP-galactose 4-epimerase, domain 1"/>
    <property type="match status" value="1"/>
</dbReference>
<dbReference type="InterPro" id="IPR036291">
    <property type="entry name" value="NAD(P)-bd_dom_sf"/>
</dbReference>
<dbReference type="InterPro" id="IPR051604">
    <property type="entry name" value="Ergot_Alk_Oxidoreductase"/>
</dbReference>
<dbReference type="Gene3D" id="3.40.50.720">
    <property type="entry name" value="NAD(P)-binding Rossmann-like Domain"/>
    <property type="match status" value="1"/>
</dbReference>
<dbReference type="InterPro" id="IPR008030">
    <property type="entry name" value="NmrA-like"/>
</dbReference>
<reference evidence="2 3" key="1">
    <citation type="submission" date="2016-10" db="EMBL/GenBank/DDBJ databases">
        <authorList>
            <person name="de Groot N.N."/>
        </authorList>
    </citation>
    <scope>NUCLEOTIDE SEQUENCE [LARGE SCALE GENOMIC DNA]</scope>
    <source>
        <strain evidence="2 3">DSM 19547</strain>
    </source>
</reference>
<dbReference type="RefSeq" id="WP_342741180.1">
    <property type="nucleotide sequence ID" value="NZ_FOXA01000018.1"/>
</dbReference>
<sequence>MPPRSRQRQGIAAGKRQIALRRITVTRYFMPMAIKNPFLITGASGKSGREVRRALYSAGAPSRAGVREPRRPGEVRLDFRNPRTWEPALDGAQGVFLLRPPAIADIDETLGPFIDMARRLGIGHIVFLSVAGAERNPLLPHAAVERRLRARPGDWTILRPGFFAQNLEDAYLRDIREENRLYVPAGHGRVAFLDLRDLGAAAALCLSHPEAHLGRSYTLTGPDAVTFDAVAAALSRATGRKIVYERASVPGYVRHLRARGAPAGLVTVQTLLHVGLSFGQAAEVAPDLERMLGHPSRSIFDYIRDNVQLWAAAAEGKG</sequence>
<proteinExistence type="predicted"/>
<dbReference type="STRING" id="441119.SAMN04488047_11826"/>
<name>A0A1I5U807_9RHOB</name>
<dbReference type="Proteomes" id="UP000199356">
    <property type="component" value="Unassembled WGS sequence"/>
</dbReference>
<organism evidence="2 3">
    <name type="scientific">Tranquillimonas alkanivorans</name>
    <dbReference type="NCBI Taxonomy" id="441119"/>
    <lineage>
        <taxon>Bacteria</taxon>
        <taxon>Pseudomonadati</taxon>
        <taxon>Pseudomonadota</taxon>
        <taxon>Alphaproteobacteria</taxon>
        <taxon>Rhodobacterales</taxon>
        <taxon>Roseobacteraceae</taxon>
        <taxon>Tranquillimonas</taxon>
    </lineage>
</organism>
<evidence type="ECO:0000313" key="3">
    <source>
        <dbReference type="Proteomes" id="UP000199356"/>
    </source>
</evidence>
<evidence type="ECO:0000259" key="1">
    <source>
        <dbReference type="Pfam" id="PF05368"/>
    </source>
</evidence>
<feature type="domain" description="NmrA-like" evidence="1">
    <location>
        <begin position="39"/>
        <end position="256"/>
    </location>
</feature>
<protein>
    <submittedName>
        <fullName evidence="2">Uncharacterized conserved protein YbjT, contains NAD(P)-binding and DUF2867 domains</fullName>
    </submittedName>
</protein>
<dbReference type="SUPFAM" id="SSF51735">
    <property type="entry name" value="NAD(P)-binding Rossmann-fold domains"/>
    <property type="match status" value="1"/>
</dbReference>
<gene>
    <name evidence="2" type="ORF">SAMN04488047_11826</name>
</gene>
<dbReference type="Pfam" id="PF05368">
    <property type="entry name" value="NmrA"/>
    <property type="match status" value="1"/>
</dbReference>
<keyword evidence="3" id="KW-1185">Reference proteome</keyword>
<dbReference type="PANTHER" id="PTHR43162">
    <property type="match status" value="1"/>
</dbReference>
<accession>A0A1I5U807</accession>
<evidence type="ECO:0000313" key="2">
    <source>
        <dbReference type="EMBL" id="SFP91355.1"/>
    </source>
</evidence>
<dbReference type="EMBL" id="FOXA01000018">
    <property type="protein sequence ID" value="SFP91355.1"/>
    <property type="molecule type" value="Genomic_DNA"/>
</dbReference>
<dbReference type="PANTHER" id="PTHR43162:SF1">
    <property type="entry name" value="PRESTALK A DIFFERENTIATION PROTEIN A"/>
    <property type="match status" value="1"/>
</dbReference>